<comment type="caution">
    <text evidence="1">The sequence shown here is derived from an EMBL/GenBank/DDBJ whole genome shotgun (WGS) entry which is preliminary data.</text>
</comment>
<gene>
    <name evidence="1" type="ORF">A2W32_01685</name>
</gene>
<dbReference type="EMBL" id="MEUT01000079">
    <property type="protein sequence ID" value="OGC48050.1"/>
    <property type="molecule type" value="Genomic_DNA"/>
</dbReference>
<accession>A0A1F4UTC1</accession>
<evidence type="ECO:0000313" key="1">
    <source>
        <dbReference type="EMBL" id="OGC48050.1"/>
    </source>
</evidence>
<dbReference type="STRING" id="1802610.A2W32_01685"/>
<dbReference type="AlphaFoldDB" id="A0A1F4UTC1"/>
<name>A0A1F4UTC1_UNCKA</name>
<proteinExistence type="predicted"/>
<reference evidence="1 2" key="1">
    <citation type="journal article" date="2016" name="Nat. Commun.">
        <title>Thousands of microbial genomes shed light on interconnected biogeochemical processes in an aquifer system.</title>
        <authorList>
            <person name="Anantharaman K."/>
            <person name="Brown C.T."/>
            <person name="Hug L.A."/>
            <person name="Sharon I."/>
            <person name="Castelle C.J."/>
            <person name="Probst A.J."/>
            <person name="Thomas B.C."/>
            <person name="Singh A."/>
            <person name="Wilkins M.J."/>
            <person name="Karaoz U."/>
            <person name="Brodie E.L."/>
            <person name="Williams K.H."/>
            <person name="Hubbard S.S."/>
            <person name="Banfield J.F."/>
        </authorList>
    </citation>
    <scope>NUCLEOTIDE SEQUENCE [LARGE SCALE GENOMIC DNA]</scope>
</reference>
<dbReference type="Proteomes" id="UP000177371">
    <property type="component" value="Unassembled WGS sequence"/>
</dbReference>
<evidence type="ECO:0000313" key="2">
    <source>
        <dbReference type="Proteomes" id="UP000177371"/>
    </source>
</evidence>
<protein>
    <submittedName>
        <fullName evidence="1">Uncharacterized protein</fullName>
    </submittedName>
</protein>
<sequence length="120" mass="14255">MQAFIIFALIVLYYLVSRFINEFLSTKDGSNPVFSKSELMEMNKIRIKALGRYSKVGSNVDEKEYKRIWQDARRTDDKYNFMIQANIDVSNGKKTMKEVLKELHKFNINEFEINIKSEDW</sequence>
<organism evidence="1 2">
    <name type="scientific">candidate division WWE3 bacterium RBG_16_37_10</name>
    <dbReference type="NCBI Taxonomy" id="1802610"/>
    <lineage>
        <taxon>Bacteria</taxon>
        <taxon>Katanobacteria</taxon>
    </lineage>
</organism>